<comment type="caution">
    <text evidence="2">The sequence shown here is derived from an EMBL/GenBank/DDBJ whole genome shotgun (WGS) entry which is preliminary data.</text>
</comment>
<dbReference type="PRINTS" id="PR00111">
    <property type="entry name" value="ABHYDROLASE"/>
</dbReference>
<organism evidence="2 3">
    <name type="scientific">Methyloceanibacter stevinii</name>
    <dbReference type="NCBI Taxonomy" id="1774970"/>
    <lineage>
        <taxon>Bacteria</taxon>
        <taxon>Pseudomonadati</taxon>
        <taxon>Pseudomonadota</taxon>
        <taxon>Alphaproteobacteria</taxon>
        <taxon>Hyphomicrobiales</taxon>
        <taxon>Hyphomicrobiaceae</taxon>
        <taxon>Methyloceanibacter</taxon>
    </lineage>
</organism>
<evidence type="ECO:0000313" key="3">
    <source>
        <dbReference type="Proteomes" id="UP000094172"/>
    </source>
</evidence>
<accession>A0A1E3VUI1</accession>
<dbReference type="PANTHER" id="PTHR43798">
    <property type="entry name" value="MONOACYLGLYCEROL LIPASE"/>
    <property type="match status" value="1"/>
</dbReference>
<evidence type="ECO:0000259" key="1">
    <source>
        <dbReference type="Pfam" id="PF00561"/>
    </source>
</evidence>
<reference evidence="2 3" key="1">
    <citation type="journal article" date="2016" name="Environ. Microbiol.">
        <title>New Methyloceanibacter diversity from North Sea sediments includes methanotroph containing solely the soluble methane monooxygenase.</title>
        <authorList>
            <person name="Vekeman B."/>
            <person name="Kerckhof F.M."/>
            <person name="Cremers G."/>
            <person name="de Vos P."/>
            <person name="Vandamme P."/>
            <person name="Boon N."/>
            <person name="Op den Camp H.J."/>
            <person name="Heylen K."/>
        </authorList>
    </citation>
    <scope>NUCLEOTIDE SEQUENCE [LARGE SCALE GENOMIC DNA]</scope>
    <source>
        <strain evidence="2 3">R-67176</strain>
    </source>
</reference>
<dbReference type="Pfam" id="PF00561">
    <property type="entry name" value="Abhydrolase_1"/>
    <property type="match status" value="1"/>
</dbReference>
<dbReference type="InterPro" id="IPR029058">
    <property type="entry name" value="AB_hydrolase_fold"/>
</dbReference>
<name>A0A1E3VUI1_9HYPH</name>
<feature type="domain" description="AB hydrolase-1" evidence="1">
    <location>
        <begin position="30"/>
        <end position="264"/>
    </location>
</feature>
<dbReference type="Proteomes" id="UP000094172">
    <property type="component" value="Unassembled WGS sequence"/>
</dbReference>
<gene>
    <name evidence="2" type="ORF">AUC70_13215</name>
</gene>
<dbReference type="SUPFAM" id="SSF53474">
    <property type="entry name" value="alpha/beta-Hydrolases"/>
    <property type="match status" value="1"/>
</dbReference>
<protein>
    <recommendedName>
        <fullName evidence="1">AB hydrolase-1 domain-containing protein</fullName>
    </recommendedName>
</protein>
<sequence>MIGAADEGRRVNILESGNVEIAYLDEGEGPTVLLGHCSAASHREWAPLIEALVEDWHVLAPDFIGYGQSGPWPAEEPFSIEADVEALLAVAETAEAPLHLVGHSYGAALALEAARTLKDKVKSLTLVEPVSFHLLRLEDLPEWQDVEKLGVAVLDPVAKGDDKKAAGAFMSYWLGRWRWWLAPDRFKSAIAATIPKVALEFSIALDANSTTMDYAEITAPTLLIMGSKTPPPTRAVTELLSKTLPNAAIETLKGAGHMSPFTHPAKLNQMILDHLNAHR</sequence>
<dbReference type="Gene3D" id="3.40.50.1820">
    <property type="entry name" value="alpha/beta hydrolase"/>
    <property type="match status" value="1"/>
</dbReference>
<dbReference type="InterPro" id="IPR000073">
    <property type="entry name" value="AB_hydrolase_1"/>
</dbReference>
<dbReference type="InterPro" id="IPR050266">
    <property type="entry name" value="AB_hydrolase_sf"/>
</dbReference>
<evidence type="ECO:0000313" key="2">
    <source>
        <dbReference type="EMBL" id="ODR97210.1"/>
    </source>
</evidence>
<keyword evidence="3" id="KW-1185">Reference proteome</keyword>
<dbReference type="STRING" id="1774970.AUC70_13215"/>
<dbReference type="EMBL" id="LPWE01000002">
    <property type="protein sequence ID" value="ODR97210.1"/>
    <property type="molecule type" value="Genomic_DNA"/>
</dbReference>
<proteinExistence type="predicted"/>
<dbReference type="AlphaFoldDB" id="A0A1E3VUI1"/>